<feature type="binding site" evidence="5">
    <location>
        <position position="42"/>
    </location>
    <ligand>
        <name>S-adenosyl-L-methionine</name>
        <dbReference type="ChEBI" id="CHEBI:59789"/>
    </ligand>
</feature>
<dbReference type="PANTHER" id="PTHR43464">
    <property type="entry name" value="METHYLTRANSFERASE"/>
    <property type="match status" value="1"/>
</dbReference>
<keyword evidence="7" id="KW-1185">Reference proteome</keyword>
<comment type="function">
    <text evidence="5">O-methyltransferase that catalyzes the 2 O-methylation steps in the ubiquinone biosynthetic pathway.</text>
</comment>
<dbReference type="EMBL" id="BMDY01000004">
    <property type="protein sequence ID" value="GGA98401.1"/>
    <property type="molecule type" value="Genomic_DNA"/>
</dbReference>
<evidence type="ECO:0000256" key="2">
    <source>
        <dbReference type="ARBA" id="ARBA00022679"/>
    </source>
</evidence>
<comment type="catalytic activity">
    <reaction evidence="5">
        <text>a 3-(all-trans-polyprenyl)benzene-1,2-diol + S-adenosyl-L-methionine = a 2-methoxy-6-(all-trans-polyprenyl)phenol + S-adenosyl-L-homocysteine + H(+)</text>
        <dbReference type="Rhea" id="RHEA:31411"/>
        <dbReference type="Rhea" id="RHEA-COMP:9550"/>
        <dbReference type="Rhea" id="RHEA-COMP:9551"/>
        <dbReference type="ChEBI" id="CHEBI:15378"/>
        <dbReference type="ChEBI" id="CHEBI:57856"/>
        <dbReference type="ChEBI" id="CHEBI:59789"/>
        <dbReference type="ChEBI" id="CHEBI:62729"/>
        <dbReference type="ChEBI" id="CHEBI:62731"/>
        <dbReference type="EC" id="2.1.1.222"/>
    </reaction>
</comment>
<evidence type="ECO:0000313" key="6">
    <source>
        <dbReference type="EMBL" id="GGA98401.1"/>
    </source>
</evidence>
<dbReference type="PANTHER" id="PTHR43464:SF19">
    <property type="entry name" value="UBIQUINONE BIOSYNTHESIS O-METHYLTRANSFERASE, MITOCHONDRIAL"/>
    <property type="match status" value="1"/>
</dbReference>
<comment type="similarity">
    <text evidence="5">Belongs to the methyltransferase superfamily. UbiG/COQ3 family.</text>
</comment>
<dbReference type="InterPro" id="IPR010233">
    <property type="entry name" value="UbiG_MeTrfase"/>
</dbReference>
<evidence type="ECO:0000256" key="3">
    <source>
        <dbReference type="ARBA" id="ARBA00022688"/>
    </source>
</evidence>
<comment type="catalytic activity">
    <reaction evidence="5">
        <text>a 3-demethylubiquinol + S-adenosyl-L-methionine = a ubiquinol + S-adenosyl-L-homocysteine + H(+)</text>
        <dbReference type="Rhea" id="RHEA:44380"/>
        <dbReference type="Rhea" id="RHEA-COMP:9566"/>
        <dbReference type="Rhea" id="RHEA-COMP:10914"/>
        <dbReference type="ChEBI" id="CHEBI:15378"/>
        <dbReference type="ChEBI" id="CHEBI:17976"/>
        <dbReference type="ChEBI" id="CHEBI:57856"/>
        <dbReference type="ChEBI" id="CHEBI:59789"/>
        <dbReference type="ChEBI" id="CHEBI:84422"/>
        <dbReference type="EC" id="2.1.1.64"/>
    </reaction>
</comment>
<comment type="caution">
    <text evidence="6">The sequence shown here is derived from an EMBL/GenBank/DDBJ whole genome shotgun (WGS) entry which is preliminary data.</text>
</comment>
<dbReference type="Pfam" id="PF13489">
    <property type="entry name" value="Methyltransf_23"/>
    <property type="match status" value="1"/>
</dbReference>
<dbReference type="InterPro" id="IPR029063">
    <property type="entry name" value="SAM-dependent_MTases_sf"/>
</dbReference>
<dbReference type="Gene3D" id="3.40.50.150">
    <property type="entry name" value="Vaccinia Virus protein VP39"/>
    <property type="match status" value="1"/>
</dbReference>
<sequence length="240" mass="26416">MQATTTTQNVDHKEIAHFAGLASRWWDKQGEFKTLHQINPLRLDYIERGANGLFGKNVLDVGCGGGILAESMAQRGATVSAIDMGEEQIQVAKLHALESGAQLSYQQTTAEAHAQQHHQAYDVITCMEMIEHVPDPSSVIAACASMLKPGGKLFVSTINRTAKAYLYMIVAAEKLLKIVPNGTHQHDKFIRPSELLAWADLHGLQSEAISGVQYTPVIEHFRLSRNVDVNYMVQLAKPEA</sequence>
<gene>
    <name evidence="5 6" type="primary">ubiG</name>
    <name evidence="6" type="ORF">GCM10007414_09270</name>
</gene>
<dbReference type="CDD" id="cd02440">
    <property type="entry name" value="AdoMet_MTases"/>
    <property type="match status" value="1"/>
</dbReference>
<protein>
    <recommendedName>
        <fullName evidence="5">Ubiquinone biosynthesis O-methyltransferase</fullName>
    </recommendedName>
    <alternativeName>
        <fullName evidence="5">2-polyprenyl-6-hydroxyphenol methylase</fullName>
        <ecNumber evidence="5">2.1.1.222</ecNumber>
    </alternativeName>
    <alternativeName>
        <fullName evidence="5">3-demethylubiquinone 3-O-methyltransferase</fullName>
        <ecNumber evidence="5">2.1.1.64</ecNumber>
    </alternativeName>
</protein>
<dbReference type="Proteomes" id="UP000651977">
    <property type="component" value="Unassembled WGS sequence"/>
</dbReference>
<feature type="binding site" evidence="5">
    <location>
        <position position="62"/>
    </location>
    <ligand>
        <name>S-adenosyl-L-methionine</name>
        <dbReference type="ChEBI" id="CHEBI:59789"/>
    </ligand>
</feature>
<keyword evidence="3 5" id="KW-0831">Ubiquinone biosynthesis</keyword>
<dbReference type="EC" id="2.1.1.222" evidence="5"/>
<dbReference type="SUPFAM" id="SSF53335">
    <property type="entry name" value="S-adenosyl-L-methionine-dependent methyltransferases"/>
    <property type="match status" value="1"/>
</dbReference>
<evidence type="ECO:0000256" key="4">
    <source>
        <dbReference type="ARBA" id="ARBA00022691"/>
    </source>
</evidence>
<dbReference type="HAMAP" id="MF_00472">
    <property type="entry name" value="UbiG"/>
    <property type="match status" value="1"/>
</dbReference>
<feature type="binding site" evidence="5">
    <location>
        <position position="83"/>
    </location>
    <ligand>
        <name>S-adenosyl-L-methionine</name>
        <dbReference type="ChEBI" id="CHEBI:59789"/>
    </ligand>
</feature>
<dbReference type="EC" id="2.1.1.64" evidence="5"/>
<keyword evidence="1 5" id="KW-0489">Methyltransferase</keyword>
<keyword evidence="4 5" id="KW-0949">S-adenosyl-L-methionine</keyword>
<feature type="binding site" evidence="5">
    <location>
        <position position="127"/>
    </location>
    <ligand>
        <name>S-adenosyl-L-methionine</name>
        <dbReference type="ChEBI" id="CHEBI:59789"/>
    </ligand>
</feature>
<dbReference type="RefSeq" id="WP_055732217.1">
    <property type="nucleotide sequence ID" value="NZ_BMDY01000004.1"/>
</dbReference>
<comment type="pathway">
    <text evidence="5">Cofactor biosynthesis; ubiquinone biosynthesis.</text>
</comment>
<evidence type="ECO:0000256" key="5">
    <source>
        <dbReference type="HAMAP-Rule" id="MF_00472"/>
    </source>
</evidence>
<keyword evidence="2 5" id="KW-0808">Transferase</keyword>
<name>A0ABQ1HY52_9ALTE</name>
<reference evidence="7" key="1">
    <citation type="journal article" date="2019" name="Int. J. Syst. Evol. Microbiol.">
        <title>The Global Catalogue of Microorganisms (GCM) 10K type strain sequencing project: providing services to taxonomists for standard genome sequencing and annotation.</title>
        <authorList>
            <consortium name="The Broad Institute Genomics Platform"/>
            <consortium name="The Broad Institute Genome Sequencing Center for Infectious Disease"/>
            <person name="Wu L."/>
            <person name="Ma J."/>
        </authorList>
    </citation>
    <scope>NUCLEOTIDE SEQUENCE [LARGE SCALE GENOMIC DNA]</scope>
    <source>
        <strain evidence="7">CGMCC 1.10131</strain>
    </source>
</reference>
<dbReference type="NCBIfam" id="TIGR01983">
    <property type="entry name" value="UbiG"/>
    <property type="match status" value="1"/>
</dbReference>
<keyword evidence="6" id="KW-0830">Ubiquinone</keyword>
<accession>A0ABQ1HY52</accession>
<organism evidence="6 7">
    <name type="scientific">Agarivorans gilvus</name>
    <dbReference type="NCBI Taxonomy" id="680279"/>
    <lineage>
        <taxon>Bacteria</taxon>
        <taxon>Pseudomonadati</taxon>
        <taxon>Pseudomonadota</taxon>
        <taxon>Gammaproteobacteria</taxon>
        <taxon>Alteromonadales</taxon>
        <taxon>Alteromonadaceae</taxon>
        <taxon>Agarivorans</taxon>
    </lineage>
</organism>
<evidence type="ECO:0000256" key="1">
    <source>
        <dbReference type="ARBA" id="ARBA00022603"/>
    </source>
</evidence>
<proteinExistence type="inferred from homology"/>
<evidence type="ECO:0000313" key="7">
    <source>
        <dbReference type="Proteomes" id="UP000651977"/>
    </source>
</evidence>